<evidence type="ECO:0000256" key="1">
    <source>
        <dbReference type="SAM" id="Phobius"/>
    </source>
</evidence>
<dbReference type="SUPFAM" id="SSF81324">
    <property type="entry name" value="Voltage-gated potassium channels"/>
    <property type="match status" value="1"/>
</dbReference>
<dbReference type="PATRIC" id="fig|452.5.peg.2252"/>
<keyword evidence="1" id="KW-0472">Membrane</keyword>
<feature type="transmembrane region" description="Helical" evidence="1">
    <location>
        <begin position="90"/>
        <end position="107"/>
    </location>
</feature>
<feature type="domain" description="Potassium channel" evidence="2">
    <location>
        <begin position="60"/>
        <end position="132"/>
    </location>
</feature>
<reference evidence="3 4" key="1">
    <citation type="submission" date="2015-11" db="EMBL/GenBank/DDBJ databases">
        <title>Genomic analysis of 38 Legionella species identifies large and diverse effector repertoires.</title>
        <authorList>
            <person name="Burstein D."/>
            <person name="Amaro F."/>
            <person name="Zusman T."/>
            <person name="Lifshitz Z."/>
            <person name="Cohen O."/>
            <person name="Gilbert J.A."/>
            <person name="Pupko T."/>
            <person name="Shuman H.A."/>
            <person name="Segal G."/>
        </authorList>
    </citation>
    <scope>NUCLEOTIDE SEQUENCE [LARGE SCALE GENOMIC DNA]</scope>
    <source>
        <strain evidence="3 4">Mt.St.Helens-9</strain>
    </source>
</reference>
<dbReference type="OrthoDB" id="9813518at2"/>
<dbReference type="STRING" id="452.Lspi_2045"/>
<evidence type="ECO:0000313" key="3">
    <source>
        <dbReference type="EMBL" id="KTD62195.1"/>
    </source>
</evidence>
<keyword evidence="4" id="KW-1185">Reference proteome</keyword>
<dbReference type="EMBL" id="LNYX01000030">
    <property type="protein sequence ID" value="KTD62195.1"/>
    <property type="molecule type" value="Genomic_DNA"/>
</dbReference>
<name>A0A0W0Z031_LEGSP</name>
<dbReference type="Gene3D" id="1.10.287.70">
    <property type="match status" value="1"/>
</dbReference>
<keyword evidence="1" id="KW-0812">Transmembrane</keyword>
<dbReference type="InterPro" id="IPR013099">
    <property type="entry name" value="K_chnl_dom"/>
</dbReference>
<evidence type="ECO:0000259" key="2">
    <source>
        <dbReference type="Pfam" id="PF07885"/>
    </source>
</evidence>
<protein>
    <submittedName>
        <fullName evidence="3">Ion channel</fullName>
    </submittedName>
</protein>
<comment type="caution">
    <text evidence="3">The sequence shown here is derived from an EMBL/GenBank/DDBJ whole genome shotgun (WGS) entry which is preliminary data.</text>
</comment>
<feature type="transmembrane region" description="Helical" evidence="1">
    <location>
        <begin position="119"/>
        <end position="137"/>
    </location>
</feature>
<dbReference type="RefSeq" id="WP_082642808.1">
    <property type="nucleotide sequence ID" value="NZ_CAAAII010000004.1"/>
</dbReference>
<evidence type="ECO:0000313" key="4">
    <source>
        <dbReference type="Proteomes" id="UP000054877"/>
    </source>
</evidence>
<sequence>MSHYFEALGISLVIAFVTTIFFYEVLCVVMKVITRREMTPRKLLIVLVLGILFAHSISVLLYGFACWALVKFLNYPPLEGIDSQTFSSYLYYSATSYSSLGVGDVYARGSLRLISSFEVINGLTLIAWSATFTYFAVQKMWEASGLPLHINCECCSKE</sequence>
<proteinExistence type="predicted"/>
<accession>A0A0W0Z031</accession>
<gene>
    <name evidence="3" type="ORF">Lspi_2045</name>
</gene>
<dbReference type="AlphaFoldDB" id="A0A0W0Z031"/>
<dbReference type="Pfam" id="PF07885">
    <property type="entry name" value="Ion_trans_2"/>
    <property type="match status" value="1"/>
</dbReference>
<feature type="transmembrane region" description="Helical" evidence="1">
    <location>
        <begin position="45"/>
        <end position="70"/>
    </location>
</feature>
<feature type="transmembrane region" description="Helical" evidence="1">
    <location>
        <begin position="12"/>
        <end position="33"/>
    </location>
</feature>
<keyword evidence="1" id="KW-1133">Transmembrane helix</keyword>
<dbReference type="Proteomes" id="UP000054877">
    <property type="component" value="Unassembled WGS sequence"/>
</dbReference>
<organism evidence="3 4">
    <name type="scientific">Legionella spiritensis</name>
    <dbReference type="NCBI Taxonomy" id="452"/>
    <lineage>
        <taxon>Bacteria</taxon>
        <taxon>Pseudomonadati</taxon>
        <taxon>Pseudomonadota</taxon>
        <taxon>Gammaproteobacteria</taxon>
        <taxon>Legionellales</taxon>
        <taxon>Legionellaceae</taxon>
        <taxon>Legionella</taxon>
    </lineage>
</organism>